<accession>K1WKF8</accession>
<protein>
    <recommendedName>
        <fullName evidence="2">DUF2470 domain-containing protein</fullName>
    </recommendedName>
</protein>
<dbReference type="PANTHER" id="PTHR37783:SF1">
    <property type="entry name" value="MEMBRANE PROTEIN, PUTATIVE (AFU_ORTHOLOGUE AFUA_1G04315)-RELATED"/>
    <property type="match status" value="1"/>
</dbReference>
<dbReference type="InParanoid" id="K1WKF8"/>
<dbReference type="OrthoDB" id="5553410at2759"/>
<evidence type="ECO:0000259" key="2">
    <source>
        <dbReference type="Pfam" id="PF10615"/>
    </source>
</evidence>
<dbReference type="Proteomes" id="UP000006753">
    <property type="component" value="Unassembled WGS sequence"/>
</dbReference>
<reference evidence="3 4" key="1">
    <citation type="journal article" date="2012" name="BMC Genomics">
        <title>Sequencing the genome of Marssonina brunnea reveals fungus-poplar co-evolution.</title>
        <authorList>
            <person name="Zhu S."/>
            <person name="Cao Y.-Z."/>
            <person name="Jiang C."/>
            <person name="Tan B.-Y."/>
            <person name="Wang Z."/>
            <person name="Feng S."/>
            <person name="Zhang L."/>
            <person name="Su X.-H."/>
            <person name="Brejova B."/>
            <person name="Vinar T."/>
            <person name="Xu M."/>
            <person name="Wang M.-X."/>
            <person name="Zhang S.-G."/>
            <person name="Huang M.-R."/>
            <person name="Wu R."/>
            <person name="Zhou Y."/>
        </authorList>
    </citation>
    <scope>NUCLEOTIDE SEQUENCE [LARGE SCALE GENOMIC DNA]</scope>
    <source>
        <strain evidence="3 4">MB_m1</strain>
    </source>
</reference>
<gene>
    <name evidence="3" type="ORF">MBM_08936</name>
</gene>
<keyword evidence="4" id="KW-1185">Reference proteome</keyword>
<sequence length="269" mass="30435">MEPEFGPDKLPRHHSSRGNRIEDILGLSWSKSTRTSQLPITSRRMADTAQDEAAKARIIKHMNEDHAESLSYYLQHYCQLSASAARRCRISAITLSSMTLQTSTGHAHTIPFDPPMKSYSEARARSVQMDRAARAALDISPIRITAYEPPRGGVQAGVFATCLFTIVVLATHRKMVPGTWVYDGPLQWFPGGAATFVGLARLVFWPFIAIHLFESWWLNRTRLRRYGVEVGTALWWKWIVSCCVEGFGCFQRIDATVRRKTKEAEKAKH</sequence>
<proteinExistence type="predicted"/>
<evidence type="ECO:0000256" key="1">
    <source>
        <dbReference type="SAM" id="Phobius"/>
    </source>
</evidence>
<dbReference type="OMA" id="VECFFFD"/>
<dbReference type="InterPro" id="IPR019595">
    <property type="entry name" value="DUF2470"/>
</dbReference>
<evidence type="ECO:0000313" key="4">
    <source>
        <dbReference type="Proteomes" id="UP000006753"/>
    </source>
</evidence>
<dbReference type="InterPro" id="IPR037119">
    <property type="entry name" value="Haem_oxidase_HugZ-like_sf"/>
</dbReference>
<dbReference type="GeneID" id="18764871"/>
<keyword evidence="1" id="KW-1133">Transmembrane helix</keyword>
<dbReference type="AlphaFoldDB" id="K1WKF8"/>
<dbReference type="HOGENOM" id="CLU_081019_0_0_1"/>
<dbReference type="eggNOG" id="ENOG502RZUI">
    <property type="taxonomic scope" value="Eukaryota"/>
</dbReference>
<feature type="domain" description="DUF2470" evidence="2">
    <location>
        <begin position="55"/>
        <end position="129"/>
    </location>
</feature>
<evidence type="ECO:0000313" key="3">
    <source>
        <dbReference type="EMBL" id="EKD12707.1"/>
    </source>
</evidence>
<dbReference type="Gene3D" id="3.20.180.10">
    <property type="entry name" value="PNP-oxidase-like"/>
    <property type="match status" value="1"/>
</dbReference>
<keyword evidence="1" id="KW-0812">Transmembrane</keyword>
<name>K1WKF8_MARBU</name>
<dbReference type="EMBL" id="JH921454">
    <property type="protein sequence ID" value="EKD12707.1"/>
    <property type="molecule type" value="Genomic_DNA"/>
</dbReference>
<feature type="transmembrane region" description="Helical" evidence="1">
    <location>
        <begin position="192"/>
        <end position="213"/>
    </location>
</feature>
<organism evidence="3 4">
    <name type="scientific">Marssonina brunnea f. sp. multigermtubi (strain MB_m1)</name>
    <name type="common">Marssonina leaf spot fungus</name>
    <dbReference type="NCBI Taxonomy" id="1072389"/>
    <lineage>
        <taxon>Eukaryota</taxon>
        <taxon>Fungi</taxon>
        <taxon>Dikarya</taxon>
        <taxon>Ascomycota</taxon>
        <taxon>Pezizomycotina</taxon>
        <taxon>Leotiomycetes</taxon>
        <taxon>Helotiales</taxon>
        <taxon>Drepanopezizaceae</taxon>
        <taxon>Drepanopeziza</taxon>
    </lineage>
</organism>
<dbReference type="PANTHER" id="PTHR37783">
    <property type="entry name" value="MEMBRANE PROTEIN, PUTATIVE (AFU_ORTHOLOGUE AFUA_1G04315)-RELATED"/>
    <property type="match status" value="1"/>
</dbReference>
<keyword evidence="1" id="KW-0472">Membrane</keyword>
<dbReference type="KEGG" id="mbe:MBM_08936"/>
<dbReference type="Pfam" id="PF10615">
    <property type="entry name" value="DUF2470"/>
    <property type="match status" value="1"/>
</dbReference>
<feature type="transmembrane region" description="Helical" evidence="1">
    <location>
        <begin position="153"/>
        <end position="172"/>
    </location>
</feature>